<proteinExistence type="predicted"/>
<feature type="compositionally biased region" description="Basic and acidic residues" evidence="1">
    <location>
        <begin position="1"/>
        <end position="14"/>
    </location>
</feature>
<accession>A0A081AW18</accession>
<evidence type="ECO:0000256" key="1">
    <source>
        <dbReference type="SAM" id="MobiDB-lite"/>
    </source>
</evidence>
<organism evidence="2 3">
    <name type="scientific">Phytophthora nicotianae P1976</name>
    <dbReference type="NCBI Taxonomy" id="1317066"/>
    <lineage>
        <taxon>Eukaryota</taxon>
        <taxon>Sar</taxon>
        <taxon>Stramenopiles</taxon>
        <taxon>Oomycota</taxon>
        <taxon>Peronosporomycetes</taxon>
        <taxon>Peronosporales</taxon>
        <taxon>Peronosporaceae</taxon>
        <taxon>Phytophthora</taxon>
    </lineage>
</organism>
<protein>
    <submittedName>
        <fullName evidence="2">Uncharacterized protein</fullName>
    </submittedName>
</protein>
<comment type="caution">
    <text evidence="2">The sequence shown here is derived from an EMBL/GenBank/DDBJ whole genome shotgun (WGS) entry which is preliminary data.</text>
</comment>
<feature type="region of interest" description="Disordered" evidence="1">
    <location>
        <begin position="1"/>
        <end position="22"/>
    </location>
</feature>
<evidence type="ECO:0000313" key="3">
    <source>
        <dbReference type="Proteomes" id="UP000028582"/>
    </source>
</evidence>
<sequence length="41" mass="4692">MSSIRTRADNERAEPQVPMKHNMIEFRQMEAAASVKDIECA</sequence>
<gene>
    <name evidence="2" type="ORF">F444_02846</name>
</gene>
<dbReference type="EMBL" id="ANJA01000569">
    <property type="protein sequence ID" value="ETO83079.1"/>
    <property type="molecule type" value="Genomic_DNA"/>
</dbReference>
<dbReference type="Proteomes" id="UP000028582">
    <property type="component" value="Unassembled WGS sequence"/>
</dbReference>
<dbReference type="AlphaFoldDB" id="A0A081AW18"/>
<evidence type="ECO:0000313" key="2">
    <source>
        <dbReference type="EMBL" id="ETO83079.1"/>
    </source>
</evidence>
<reference evidence="2 3" key="1">
    <citation type="submission" date="2013-11" db="EMBL/GenBank/DDBJ databases">
        <title>The Genome Sequence of Phytophthora parasitica P1976.</title>
        <authorList>
            <consortium name="The Broad Institute Genomics Platform"/>
            <person name="Russ C."/>
            <person name="Tyler B."/>
            <person name="Panabieres F."/>
            <person name="Shan W."/>
            <person name="Tripathy S."/>
            <person name="Grunwald N."/>
            <person name="Machado M."/>
            <person name="Johnson C.S."/>
            <person name="Walker B."/>
            <person name="Young S."/>
            <person name="Zeng Q."/>
            <person name="Gargeya S."/>
            <person name="Fitzgerald M."/>
            <person name="Haas B."/>
            <person name="Abouelleil A."/>
            <person name="Allen A.W."/>
            <person name="Alvarado L."/>
            <person name="Arachchi H.M."/>
            <person name="Berlin A.M."/>
            <person name="Chapman S.B."/>
            <person name="Gainer-Dewar J."/>
            <person name="Goldberg J."/>
            <person name="Griggs A."/>
            <person name="Gujja S."/>
            <person name="Hansen M."/>
            <person name="Howarth C."/>
            <person name="Imamovic A."/>
            <person name="Ireland A."/>
            <person name="Larimer J."/>
            <person name="McCowan C."/>
            <person name="Murphy C."/>
            <person name="Pearson M."/>
            <person name="Poon T.W."/>
            <person name="Priest M."/>
            <person name="Roberts A."/>
            <person name="Saif S."/>
            <person name="Shea T."/>
            <person name="Sisk P."/>
            <person name="Sykes S."/>
            <person name="Wortman J."/>
            <person name="Nusbaum C."/>
            <person name="Birren B."/>
        </authorList>
    </citation>
    <scope>NUCLEOTIDE SEQUENCE [LARGE SCALE GENOMIC DNA]</scope>
    <source>
        <strain evidence="2 3">P1976</strain>
    </source>
</reference>
<name>A0A081AW18_PHYNI</name>